<dbReference type="RefSeq" id="WP_306102399.1">
    <property type="nucleotide sequence ID" value="NZ_CP162601.1"/>
</dbReference>
<feature type="region of interest" description="Disordered" evidence="1">
    <location>
        <begin position="55"/>
        <end position="88"/>
    </location>
</feature>
<feature type="region of interest" description="Disordered" evidence="1">
    <location>
        <begin position="1"/>
        <end position="32"/>
    </location>
</feature>
<gene>
    <name evidence="4" type="ORF">AB0763_02080</name>
</gene>
<evidence type="ECO:0000256" key="1">
    <source>
        <dbReference type="SAM" id="MobiDB-lite"/>
    </source>
</evidence>
<evidence type="ECO:0000256" key="2">
    <source>
        <dbReference type="SAM" id="Phobius"/>
    </source>
</evidence>
<feature type="compositionally biased region" description="Basic residues" evidence="1">
    <location>
        <begin position="11"/>
        <end position="32"/>
    </location>
</feature>
<dbReference type="InterPro" id="IPR036680">
    <property type="entry name" value="SPOR-like_sf"/>
</dbReference>
<dbReference type="PROSITE" id="PS51724">
    <property type="entry name" value="SPOR"/>
    <property type="match status" value="1"/>
</dbReference>
<name>A0AB39HEE3_9VIBR</name>
<keyword evidence="2" id="KW-1133">Transmembrane helix</keyword>
<feature type="compositionally biased region" description="Low complexity" evidence="1">
    <location>
        <begin position="56"/>
        <end position="85"/>
    </location>
</feature>
<feature type="domain" description="SPOR" evidence="3">
    <location>
        <begin position="112"/>
        <end position="190"/>
    </location>
</feature>
<dbReference type="Pfam" id="PF05036">
    <property type="entry name" value="SPOR"/>
    <property type="match status" value="1"/>
</dbReference>
<organism evidence="4">
    <name type="scientific">Vibrio sp. HB236076</name>
    <dbReference type="NCBI Taxonomy" id="3232307"/>
    <lineage>
        <taxon>Bacteria</taxon>
        <taxon>Pseudomonadati</taxon>
        <taxon>Pseudomonadota</taxon>
        <taxon>Gammaproteobacteria</taxon>
        <taxon>Vibrionales</taxon>
        <taxon>Vibrionaceae</taxon>
        <taxon>Vibrio</taxon>
    </lineage>
</organism>
<dbReference type="SUPFAM" id="SSF110997">
    <property type="entry name" value="Sporulation related repeat"/>
    <property type="match status" value="1"/>
</dbReference>
<protein>
    <submittedName>
        <fullName evidence="4">SPOR domain-containing protein</fullName>
    </submittedName>
</protein>
<keyword evidence="2" id="KW-0472">Membrane</keyword>
<dbReference type="AlphaFoldDB" id="A0AB39HEE3"/>
<sequence length="191" mass="21696">MANKDYVRRGQAPKKTNKKTAKPKQTRPKKPWRSLLVAAIAVSLFGYGLYTLSQSPEPATTPEPVAVAPQKTAPSRPASASNASLPPVPEQKWDYIDDLPNRQIEVTPKEQQVSKIPYVMQCGAFITMEQAQTRKVNIAFVGLSSRIKKKEGSKWYRVILGPYKFKRDAERDRHKLQRHKIEPCAIWKENL</sequence>
<feature type="transmembrane region" description="Helical" evidence="2">
    <location>
        <begin position="32"/>
        <end position="50"/>
    </location>
</feature>
<dbReference type="Gene3D" id="3.30.70.1070">
    <property type="entry name" value="Sporulation related repeat"/>
    <property type="match status" value="1"/>
</dbReference>
<accession>A0AB39HEE3</accession>
<evidence type="ECO:0000313" key="4">
    <source>
        <dbReference type="EMBL" id="XDK26292.1"/>
    </source>
</evidence>
<dbReference type="KEGG" id="vih:AB0763_02080"/>
<dbReference type="EMBL" id="CP162601">
    <property type="protein sequence ID" value="XDK26292.1"/>
    <property type="molecule type" value="Genomic_DNA"/>
</dbReference>
<evidence type="ECO:0000259" key="3">
    <source>
        <dbReference type="PROSITE" id="PS51724"/>
    </source>
</evidence>
<proteinExistence type="predicted"/>
<keyword evidence="2" id="KW-0812">Transmembrane</keyword>
<reference evidence="4" key="1">
    <citation type="submission" date="2024-07" db="EMBL/GenBank/DDBJ databases">
        <title>Genome Analysis of a Potential Novel Vibrio Species Secreting pH- and Thermo-stable Alginate Lyase and its Application in Producing Alginate Oligosaccharides.</title>
        <authorList>
            <person name="Huang H."/>
            <person name="Bao K."/>
        </authorList>
    </citation>
    <scope>NUCLEOTIDE SEQUENCE</scope>
    <source>
        <strain evidence="4">HB236076</strain>
    </source>
</reference>
<dbReference type="InterPro" id="IPR007730">
    <property type="entry name" value="SPOR-like_dom"/>
</dbReference>
<dbReference type="GO" id="GO:0042834">
    <property type="term" value="F:peptidoglycan binding"/>
    <property type="evidence" value="ECO:0007669"/>
    <property type="project" value="InterPro"/>
</dbReference>